<dbReference type="Gene3D" id="3.80.10.10">
    <property type="entry name" value="Ribonuclease Inhibitor"/>
    <property type="match status" value="1"/>
</dbReference>
<dbReference type="GO" id="GO:0006952">
    <property type="term" value="P:defense response"/>
    <property type="evidence" value="ECO:0007669"/>
    <property type="project" value="UniProtKB-KW"/>
</dbReference>
<dbReference type="Gene3D" id="1.10.8.430">
    <property type="entry name" value="Helical domain of apoptotic protease-activating factors"/>
    <property type="match status" value="1"/>
</dbReference>
<dbReference type="InterPro" id="IPR050905">
    <property type="entry name" value="Plant_NBS-LRR"/>
</dbReference>
<evidence type="ECO:0000259" key="5">
    <source>
        <dbReference type="Pfam" id="PF00931"/>
    </source>
</evidence>
<dbReference type="GO" id="GO:0005524">
    <property type="term" value="F:ATP binding"/>
    <property type="evidence" value="ECO:0007669"/>
    <property type="project" value="UniProtKB-KW"/>
</dbReference>
<proteinExistence type="inferred from homology"/>
<feature type="domain" description="Disease resistance protein At4g27190-like leucine-rich repeats" evidence="6">
    <location>
        <begin position="797"/>
        <end position="898"/>
    </location>
</feature>
<dbReference type="InterPro" id="IPR027417">
    <property type="entry name" value="P-loop_NTPase"/>
</dbReference>
<dbReference type="SUPFAM" id="SSF52058">
    <property type="entry name" value="L domain-like"/>
    <property type="match status" value="1"/>
</dbReference>
<evidence type="ECO:0000256" key="3">
    <source>
        <dbReference type="ARBA" id="ARBA00022821"/>
    </source>
</evidence>
<feature type="domain" description="NB-ARC" evidence="5">
    <location>
        <begin position="163"/>
        <end position="325"/>
    </location>
</feature>
<dbReference type="PRINTS" id="PR00364">
    <property type="entry name" value="DISEASERSIST"/>
</dbReference>
<dbReference type="PANTHER" id="PTHR33463:SF198">
    <property type="entry name" value="RPP4C3"/>
    <property type="match status" value="1"/>
</dbReference>
<comment type="caution">
    <text evidence="7">The sequence shown here is derived from an EMBL/GenBank/DDBJ whole genome shotgun (WGS) entry which is preliminary data.</text>
</comment>
<dbReference type="InterPro" id="IPR002182">
    <property type="entry name" value="NB-ARC"/>
</dbReference>
<evidence type="ECO:0000256" key="2">
    <source>
        <dbReference type="ARBA" id="ARBA00022741"/>
    </source>
</evidence>
<dbReference type="Pfam" id="PF00931">
    <property type="entry name" value="NB-ARC"/>
    <property type="match status" value="1"/>
</dbReference>
<comment type="similarity">
    <text evidence="1">Belongs to the disease resistance NB-LRR family.</text>
</comment>
<evidence type="ECO:0000313" key="8">
    <source>
        <dbReference type="Proteomes" id="UP000323000"/>
    </source>
</evidence>
<dbReference type="Pfam" id="PF23247">
    <property type="entry name" value="LRR_RPS2"/>
    <property type="match status" value="1"/>
</dbReference>
<organism evidence="7 8">
    <name type="scientific">Acer yangbiense</name>
    <dbReference type="NCBI Taxonomy" id="1000413"/>
    <lineage>
        <taxon>Eukaryota</taxon>
        <taxon>Viridiplantae</taxon>
        <taxon>Streptophyta</taxon>
        <taxon>Embryophyta</taxon>
        <taxon>Tracheophyta</taxon>
        <taxon>Spermatophyta</taxon>
        <taxon>Magnoliopsida</taxon>
        <taxon>eudicotyledons</taxon>
        <taxon>Gunneridae</taxon>
        <taxon>Pentapetalae</taxon>
        <taxon>rosids</taxon>
        <taxon>malvids</taxon>
        <taxon>Sapindales</taxon>
        <taxon>Sapindaceae</taxon>
        <taxon>Hippocastanoideae</taxon>
        <taxon>Acereae</taxon>
        <taxon>Acer</taxon>
    </lineage>
</organism>
<dbReference type="EMBL" id="VAHF01000002">
    <property type="protein sequence ID" value="TXG69503.1"/>
    <property type="molecule type" value="Genomic_DNA"/>
</dbReference>
<dbReference type="OrthoDB" id="1747797at2759"/>
<dbReference type="Gene3D" id="3.40.50.300">
    <property type="entry name" value="P-loop containing nucleotide triphosphate hydrolases"/>
    <property type="match status" value="1"/>
</dbReference>
<evidence type="ECO:0000256" key="1">
    <source>
        <dbReference type="ARBA" id="ARBA00008894"/>
    </source>
</evidence>
<gene>
    <name evidence="7" type="ORF">EZV62_004438</name>
</gene>
<dbReference type="InterPro" id="IPR032675">
    <property type="entry name" value="LRR_dom_sf"/>
</dbReference>
<dbReference type="AlphaFoldDB" id="A0A5C7IJQ0"/>
<evidence type="ECO:0000259" key="6">
    <source>
        <dbReference type="Pfam" id="PF23247"/>
    </source>
</evidence>
<keyword evidence="2" id="KW-0547">Nucleotide-binding</keyword>
<dbReference type="GO" id="GO:0043531">
    <property type="term" value="F:ADP binding"/>
    <property type="evidence" value="ECO:0007669"/>
    <property type="project" value="InterPro"/>
</dbReference>
<dbReference type="SUPFAM" id="SSF52540">
    <property type="entry name" value="P-loop containing nucleoside triphosphate hydrolases"/>
    <property type="match status" value="1"/>
</dbReference>
<dbReference type="Proteomes" id="UP000323000">
    <property type="component" value="Chromosome 2"/>
</dbReference>
<reference evidence="8" key="1">
    <citation type="journal article" date="2019" name="Gigascience">
        <title>De novo genome assembly of the endangered Acer yangbiense, a plant species with extremely small populations endemic to Yunnan Province, China.</title>
        <authorList>
            <person name="Yang J."/>
            <person name="Wariss H.M."/>
            <person name="Tao L."/>
            <person name="Zhang R."/>
            <person name="Yun Q."/>
            <person name="Hollingsworth P."/>
            <person name="Dao Z."/>
            <person name="Luo G."/>
            <person name="Guo H."/>
            <person name="Ma Y."/>
            <person name="Sun W."/>
        </authorList>
    </citation>
    <scope>NUCLEOTIDE SEQUENCE [LARGE SCALE GENOMIC DNA]</scope>
    <source>
        <strain evidence="8">cv. Malutang</strain>
    </source>
</reference>
<sequence>MAEIGVSVAAKVAEYLVGPVRDGLSYFWKYKSNFKNLENEVQKIQVRREVVQHQVDESRRKGEDIEQHVDDWLERVKDIIDEKSEIFRENEQANMRCFKRLCPNLKKQYQHSKKAATKAKDVAQLHEQGKFDNKISYNTIPEEIWHTSIKPYEDFESRMSILKDILTALTSADVNTVEVYGMGGIGKTTLAREVGRQAEKNKLYDVVVFEEVSQRIDDEKIKNIQYAIADKLGLVFKEESESGRARKLHKEMMKLKSILVVLDNIWGSLDFQKVGIPCGDHRGCKLLLTASSRQVLLDNMESQVNFLVGVLNYKEAWNLFKKTAGACVEEPNFQSLATDIVQACRGVPIAIVTIAKALRNKHVCEWNNALQELRCPSTRNFEGVARETYSSIEFSYKQLKNEELKSTFLICSMMGNTHDASLGDLLKYCMGLGIFKSINTVEEARNRVSTFVQKLESSSLLLDTNNESFSMHDVVRDVARSIACRDQHAFTVTDNVVPRDWVDKDTLKNCTAISLHNISELPNDLECPQLKFFYMKATHHSFKIPDNFFSKMLELRVLHIIGVDLLSSPASLCLLVNLQTLYLERCKLGIATIDGGLKKLEVLSFYSSNIVQLAAEIGSLSQLRLLDLTNCSELTVIPPYVLSSLTQLEEVCMGNTSIKWEVEGLYVQRSNASLDELKRLPRLTALELHIGDVKILPKGLLSEKLKKYILVIGDEGHGWFNHTTNDISRTLILERITSTCFGDVVAERQSVNNFLHVLDREGFSELKHLRVNYNPCFFCIADFVESVSWDPFSLLESLVLSHLFNLEKVYNGQLGAESFHHLRIIKVEYCDELKNIFSFSTVGGLQKLQEIEVSCCANMKEIFAIGSEEDIINNEVIDEINYFNELRSITLIRLPRLISFCSRLISEGEVYTHTPFFNEKETMPPSCNFEGRRHDLLPSFLMEAKPSPSSLMVEAIASTSFC</sequence>
<dbReference type="PANTHER" id="PTHR33463">
    <property type="entry name" value="NB-ARC DOMAIN-CONTAINING PROTEIN-RELATED"/>
    <property type="match status" value="1"/>
</dbReference>
<dbReference type="InterPro" id="IPR057135">
    <property type="entry name" value="At4g27190-like_LRR"/>
</dbReference>
<dbReference type="InterPro" id="IPR042197">
    <property type="entry name" value="Apaf_helical"/>
</dbReference>
<accession>A0A5C7IJQ0</accession>
<keyword evidence="4" id="KW-0067">ATP-binding</keyword>
<keyword evidence="3" id="KW-0611">Plant defense</keyword>
<keyword evidence="8" id="KW-1185">Reference proteome</keyword>
<evidence type="ECO:0000256" key="4">
    <source>
        <dbReference type="ARBA" id="ARBA00022840"/>
    </source>
</evidence>
<evidence type="ECO:0000313" key="7">
    <source>
        <dbReference type="EMBL" id="TXG69503.1"/>
    </source>
</evidence>
<name>A0A5C7IJQ0_9ROSI</name>
<protein>
    <submittedName>
        <fullName evidence="7">Uncharacterized protein</fullName>
    </submittedName>
</protein>